<dbReference type="EnsemblMetazoa" id="PPA46043.1">
    <property type="protein sequence ID" value="PPA46043.1"/>
    <property type="gene ID" value="WBGene00284412"/>
</dbReference>
<reference evidence="2" key="1">
    <citation type="journal article" date="2008" name="Nat. Genet.">
        <title>The Pristionchus pacificus genome provides a unique perspective on nematode lifestyle and parasitism.</title>
        <authorList>
            <person name="Dieterich C."/>
            <person name="Clifton S.W."/>
            <person name="Schuster L.N."/>
            <person name="Chinwalla A."/>
            <person name="Delehaunty K."/>
            <person name="Dinkelacker I."/>
            <person name="Fulton L."/>
            <person name="Fulton R."/>
            <person name="Godfrey J."/>
            <person name="Minx P."/>
            <person name="Mitreva M."/>
            <person name="Roeseler W."/>
            <person name="Tian H."/>
            <person name="Witte H."/>
            <person name="Yang S.P."/>
            <person name="Wilson R.K."/>
            <person name="Sommer R.J."/>
        </authorList>
    </citation>
    <scope>NUCLEOTIDE SEQUENCE [LARGE SCALE GENOMIC DNA]</scope>
    <source>
        <strain evidence="2">PS312</strain>
    </source>
</reference>
<protein>
    <submittedName>
        <fullName evidence="1">Uncharacterized protein</fullName>
    </submittedName>
</protein>
<sequence>MMNDVREVAEDLARANNERASSQALFGETLWDRTNAKSSIRFNSRLRLYEQISRHVCVVYGV</sequence>
<dbReference type="AlphaFoldDB" id="A0A2A6D3I5"/>
<dbReference type="Proteomes" id="UP000005239">
    <property type="component" value="Unassembled WGS sequence"/>
</dbReference>
<organism evidence="1 2">
    <name type="scientific">Pristionchus pacificus</name>
    <name type="common">Parasitic nematode worm</name>
    <dbReference type="NCBI Taxonomy" id="54126"/>
    <lineage>
        <taxon>Eukaryota</taxon>
        <taxon>Metazoa</taxon>
        <taxon>Ecdysozoa</taxon>
        <taxon>Nematoda</taxon>
        <taxon>Chromadorea</taxon>
        <taxon>Rhabditida</taxon>
        <taxon>Rhabditina</taxon>
        <taxon>Diplogasteromorpha</taxon>
        <taxon>Diplogasteroidea</taxon>
        <taxon>Neodiplogasteridae</taxon>
        <taxon>Pristionchus</taxon>
    </lineage>
</organism>
<accession>A0A2A6D3I5</accession>
<keyword evidence="2" id="KW-1185">Reference proteome</keyword>
<gene>
    <name evidence="1" type="primary">WBGene00284412</name>
</gene>
<proteinExistence type="predicted"/>
<reference evidence="1" key="2">
    <citation type="submission" date="2022-06" db="UniProtKB">
        <authorList>
            <consortium name="EnsemblMetazoa"/>
        </authorList>
    </citation>
    <scope>IDENTIFICATION</scope>
    <source>
        <strain evidence="1">PS312</strain>
    </source>
</reference>
<name>A0A2A6D3I5_PRIPA</name>
<evidence type="ECO:0000313" key="2">
    <source>
        <dbReference type="Proteomes" id="UP000005239"/>
    </source>
</evidence>
<evidence type="ECO:0000313" key="1">
    <source>
        <dbReference type="EnsemblMetazoa" id="PPA46043.1"/>
    </source>
</evidence>
<accession>A0A8R1ZB77</accession>